<accession>A0A812QZX9</accession>
<dbReference type="EMBL" id="CAJNDS010002287">
    <property type="protein sequence ID" value="CAE7411673.1"/>
    <property type="molecule type" value="Genomic_DNA"/>
</dbReference>
<dbReference type="CDD" id="cd16449">
    <property type="entry name" value="RING-HC"/>
    <property type="match status" value="1"/>
</dbReference>
<gene>
    <name evidence="6" type="primary">BBS1</name>
    <name evidence="6" type="ORF">SNAT2548_LOCUS22392</name>
</gene>
<sequence>MWDGDMRVTWEPGAGLGEPAVAWPQRASGCALADSGACFAPNLLVSPSPALLPVRWVACAFRQKFAVARLLRPMVVKFACSVVDVRDGLPDPKDPAPLKVVALPDDFITREEPALDDGSRRQEAAKVSASYAEALGLAVLDAAAARRWGVTKVLLQELQRAPEVLRRRALMKADVTCKTALRMCVDALSKDKPPLLQALEGSTLRVILGKTRQYWWSLHIKTVCINTFWFSGQISIGVPRSRGFHAPSDVLSRTPMASWTEPPWTGCIWSKPQECDGKLEVDPLSTFPGTEGRARLVVDGGHDASLTLRLVAPGEVAAFGHSQLRNPLSFALIAAAGIIAGKVASGACDPAACARFAAEMEESGPRMAAKLTLDLGADPRALADDGLSPYTAAILKEDPCGMLGGLDAGLRLRILRGDKTAWAEVARSAEGKGLPDIAAGALSRGLPIPESMAEELLGYCFEADLPLLALRVLARIDGKCFLMAALQRAGSLAWRRVAERIVQQARPGLKPYWLSPESLRCAIVQIQAGYNQYRLLLDSFMHYLGASEAEEFLADPCVLPRGRGGVECPICLEPLCRSTPAAFVDSVDAAVCLHLLCSNCARGYASSTNTQGEALRCPECRRHATTMKQLPSLSEDPLRWFEFLAGTSDTVSVNGKVAKSMLLRTISSILPVEADAIEAGSMGGELSQEVSASDFLTHELFVWVWRNVQEHLRCMKLGPPPDLEERRAWFKYWNLSESGRLSRAEVLRAILRSFRVSSMERRAIARQS</sequence>
<dbReference type="Proteomes" id="UP000604046">
    <property type="component" value="Unassembled WGS sequence"/>
</dbReference>
<evidence type="ECO:0000256" key="3">
    <source>
        <dbReference type="ARBA" id="ARBA00022833"/>
    </source>
</evidence>
<comment type="caution">
    <text evidence="6">The sequence shown here is derived from an EMBL/GenBank/DDBJ whole genome shotgun (WGS) entry which is preliminary data.</text>
</comment>
<dbReference type="Gene3D" id="3.30.40.10">
    <property type="entry name" value="Zinc/RING finger domain, C3HC4 (zinc finger)"/>
    <property type="match status" value="1"/>
</dbReference>
<name>A0A812QZX9_9DINO</name>
<keyword evidence="3" id="KW-0862">Zinc</keyword>
<dbReference type="GO" id="GO:0008270">
    <property type="term" value="F:zinc ion binding"/>
    <property type="evidence" value="ECO:0007669"/>
    <property type="project" value="UniProtKB-KW"/>
</dbReference>
<evidence type="ECO:0000313" key="6">
    <source>
        <dbReference type="EMBL" id="CAE7411673.1"/>
    </source>
</evidence>
<evidence type="ECO:0000256" key="4">
    <source>
        <dbReference type="PROSITE-ProRule" id="PRU00175"/>
    </source>
</evidence>
<evidence type="ECO:0000259" key="5">
    <source>
        <dbReference type="PROSITE" id="PS50089"/>
    </source>
</evidence>
<dbReference type="OrthoDB" id="418675at2759"/>
<feature type="domain" description="RING-type" evidence="5">
    <location>
        <begin position="568"/>
        <end position="621"/>
    </location>
</feature>
<proteinExistence type="predicted"/>
<keyword evidence="1" id="KW-0479">Metal-binding</keyword>
<dbReference type="SUPFAM" id="SSF57850">
    <property type="entry name" value="RING/U-box"/>
    <property type="match status" value="1"/>
</dbReference>
<keyword evidence="7" id="KW-1185">Reference proteome</keyword>
<evidence type="ECO:0000256" key="2">
    <source>
        <dbReference type="ARBA" id="ARBA00022771"/>
    </source>
</evidence>
<dbReference type="InterPro" id="IPR017907">
    <property type="entry name" value="Znf_RING_CS"/>
</dbReference>
<dbReference type="AlphaFoldDB" id="A0A812QZX9"/>
<dbReference type="InterPro" id="IPR013083">
    <property type="entry name" value="Znf_RING/FYVE/PHD"/>
</dbReference>
<evidence type="ECO:0000313" key="7">
    <source>
        <dbReference type="Proteomes" id="UP000604046"/>
    </source>
</evidence>
<dbReference type="InterPro" id="IPR001841">
    <property type="entry name" value="Znf_RING"/>
</dbReference>
<keyword evidence="2 4" id="KW-0863">Zinc-finger</keyword>
<dbReference type="PROSITE" id="PS00518">
    <property type="entry name" value="ZF_RING_1"/>
    <property type="match status" value="1"/>
</dbReference>
<evidence type="ECO:0000256" key="1">
    <source>
        <dbReference type="ARBA" id="ARBA00022723"/>
    </source>
</evidence>
<dbReference type="SMART" id="SM00184">
    <property type="entry name" value="RING"/>
    <property type="match status" value="1"/>
</dbReference>
<organism evidence="6 7">
    <name type="scientific">Symbiodinium natans</name>
    <dbReference type="NCBI Taxonomy" id="878477"/>
    <lineage>
        <taxon>Eukaryota</taxon>
        <taxon>Sar</taxon>
        <taxon>Alveolata</taxon>
        <taxon>Dinophyceae</taxon>
        <taxon>Suessiales</taxon>
        <taxon>Symbiodiniaceae</taxon>
        <taxon>Symbiodinium</taxon>
    </lineage>
</organism>
<dbReference type="PROSITE" id="PS50089">
    <property type="entry name" value="ZF_RING_2"/>
    <property type="match status" value="1"/>
</dbReference>
<reference evidence="6" key="1">
    <citation type="submission" date="2021-02" db="EMBL/GenBank/DDBJ databases">
        <authorList>
            <person name="Dougan E. K."/>
            <person name="Rhodes N."/>
            <person name="Thang M."/>
            <person name="Chan C."/>
        </authorList>
    </citation>
    <scope>NUCLEOTIDE SEQUENCE</scope>
</reference>
<protein>
    <submittedName>
        <fullName evidence="6">BBS1 protein</fullName>
    </submittedName>
</protein>